<dbReference type="InterPro" id="IPR014851">
    <property type="entry name" value="BCS1_N"/>
</dbReference>
<accession>A0A9E7N313</accession>
<dbReference type="GO" id="GO:0005524">
    <property type="term" value="F:ATP binding"/>
    <property type="evidence" value="ECO:0007669"/>
    <property type="project" value="InterPro"/>
</dbReference>
<comment type="similarity">
    <text evidence="2">Belongs to the AAA ATPase family. BCS1 subfamily.</text>
</comment>
<dbReference type="GO" id="GO:0016020">
    <property type="term" value="C:membrane"/>
    <property type="evidence" value="ECO:0007669"/>
    <property type="project" value="UniProtKB-SubCell"/>
</dbReference>
<sequence>MFESVTTFLSSNPLVGGGLTLAITGWVLMQAKSVPLKLLGFIKAQFTTTLTVYSEDTVFRFVDLWLSKHPDAKHSRRFGVAAWYDRANDKEDFNLSPGAGFHLLRNGMRFWFVHRHIEDKGDEADAYSAAKRRKQSITITTPGRNHDVLRLLLESIKSVEEDKNTIPVYLWAGHDYSLIERRPKRSMDTVYLDAGIKAAVIADIARFLARRMWYALRGIPYRRGFSFEGPPGTGKTTFIFALASYFSKPVFIINPATLDNDNQLQRAINQAGSNFVVVEDFDAVKAAGERSASQSAGDDAAIQVNSGGEAAKSGITLSGILNAIDGIGARDGRILFITSNHADTLDAALMRPGRIDRRYVLGHIGVEEVTTMYETFYPEGCAHTFVSGIESELPLSPAEVQNRLLSLSEEQVSA</sequence>
<evidence type="ECO:0000256" key="2">
    <source>
        <dbReference type="ARBA" id="ARBA00007448"/>
    </source>
</evidence>
<gene>
    <name evidence="5" type="ORF">MARCHEWKA_04170</name>
</gene>
<dbReference type="SMART" id="SM01024">
    <property type="entry name" value="BCS1_N"/>
    <property type="match status" value="1"/>
</dbReference>
<dbReference type="PROSITE" id="PS00674">
    <property type="entry name" value="AAA"/>
    <property type="match status" value="1"/>
</dbReference>
<dbReference type="InterPro" id="IPR003593">
    <property type="entry name" value="AAA+_ATPase"/>
</dbReference>
<dbReference type="EMBL" id="ON529851">
    <property type="protein sequence ID" value="UTC28929.1"/>
    <property type="molecule type" value="Genomic_DNA"/>
</dbReference>
<evidence type="ECO:0000256" key="1">
    <source>
        <dbReference type="ARBA" id="ARBA00004167"/>
    </source>
</evidence>
<dbReference type="Pfam" id="PF08740">
    <property type="entry name" value="BCS1_N"/>
    <property type="match status" value="1"/>
</dbReference>
<dbReference type="SUPFAM" id="SSF52540">
    <property type="entry name" value="P-loop containing nucleoside triphosphate hydrolases"/>
    <property type="match status" value="1"/>
</dbReference>
<protein>
    <submittedName>
        <fullName evidence="5">AAA+ ATPase</fullName>
    </submittedName>
</protein>
<dbReference type="PANTHER" id="PTHR23070">
    <property type="entry name" value="BCS1 AAA-TYPE ATPASE"/>
    <property type="match status" value="1"/>
</dbReference>
<feature type="domain" description="BCS1 N-terminal" evidence="4">
    <location>
        <begin position="22"/>
        <end position="190"/>
    </location>
</feature>
<dbReference type="SMART" id="SM00382">
    <property type="entry name" value="AAA"/>
    <property type="match status" value="1"/>
</dbReference>
<dbReference type="InterPro" id="IPR003959">
    <property type="entry name" value="ATPase_AAA_core"/>
</dbReference>
<dbReference type="Pfam" id="PF00004">
    <property type="entry name" value="AAA"/>
    <property type="match status" value="1"/>
</dbReference>
<proteinExistence type="inferred from homology"/>
<dbReference type="Gene3D" id="3.40.50.300">
    <property type="entry name" value="P-loop containing nucleotide triphosphate hydrolases"/>
    <property type="match status" value="1"/>
</dbReference>
<reference evidence="5" key="1">
    <citation type="submission" date="2022-04" db="EMBL/GenBank/DDBJ databases">
        <authorList>
            <person name="Friedrich I."/>
            <person name="Schneider D."/>
            <person name="Poehlein A."/>
            <person name="Hertel R."/>
            <person name="Daniel R."/>
        </authorList>
    </citation>
    <scope>NUCLEOTIDE SEQUENCE</scope>
</reference>
<comment type="subcellular location">
    <subcellularLocation>
        <location evidence="1">Membrane</location>
        <topology evidence="1">Single-pass membrane protein</topology>
    </subcellularLocation>
</comment>
<dbReference type="GO" id="GO:0016887">
    <property type="term" value="F:ATP hydrolysis activity"/>
    <property type="evidence" value="ECO:0007669"/>
    <property type="project" value="InterPro"/>
</dbReference>
<evidence type="ECO:0000259" key="4">
    <source>
        <dbReference type="SMART" id="SM01024"/>
    </source>
</evidence>
<keyword evidence="6" id="KW-1185">Reference proteome</keyword>
<dbReference type="InterPro" id="IPR027417">
    <property type="entry name" value="P-loop_NTPase"/>
</dbReference>
<evidence type="ECO:0000313" key="6">
    <source>
        <dbReference type="Proteomes" id="UP001056634"/>
    </source>
</evidence>
<evidence type="ECO:0000259" key="3">
    <source>
        <dbReference type="SMART" id="SM00382"/>
    </source>
</evidence>
<feature type="domain" description="AAA+ ATPase" evidence="3">
    <location>
        <begin position="221"/>
        <end position="365"/>
    </location>
</feature>
<dbReference type="InterPro" id="IPR050747">
    <property type="entry name" value="Mitochondrial_chaperone_BCS1"/>
</dbReference>
<name>A0A9E7N313_9CAUD</name>
<evidence type="ECO:0000313" key="5">
    <source>
        <dbReference type="EMBL" id="UTC28929.1"/>
    </source>
</evidence>
<dbReference type="InterPro" id="IPR003960">
    <property type="entry name" value="ATPase_AAA_CS"/>
</dbReference>
<dbReference type="Proteomes" id="UP001056634">
    <property type="component" value="Segment"/>
</dbReference>
<organism evidence="5 6">
    <name type="scientific">Brevundimonas phage vB_BpoS-Marchewka</name>
    <dbReference type="NCBI Taxonomy" id="2948604"/>
    <lineage>
        <taxon>Viruses</taxon>
        <taxon>Duplodnaviria</taxon>
        <taxon>Heunggongvirae</taxon>
        <taxon>Uroviricota</taxon>
        <taxon>Caudoviricetes</taxon>
        <taxon>Jeanschmidtviridae</taxon>
        <taxon>Marchewkavirus</taxon>
        <taxon>Marchewkavirus marchewka</taxon>
    </lineage>
</organism>